<evidence type="ECO:0000313" key="2">
    <source>
        <dbReference type="EMBL" id="MEQ2200587.1"/>
    </source>
</evidence>
<protein>
    <submittedName>
        <fullName evidence="2">Uncharacterized protein</fullName>
    </submittedName>
</protein>
<proteinExistence type="predicted"/>
<accession>A0ABV0QZ61</accession>
<keyword evidence="3" id="KW-1185">Reference proteome</keyword>
<comment type="caution">
    <text evidence="2">The sequence shown here is derived from an EMBL/GenBank/DDBJ whole genome shotgun (WGS) entry which is preliminary data.</text>
</comment>
<sequence>MAAVVLSHRGQPYCALCFPLCSLSVVNGLQPLRHENGLVSKGDAAHFEDFIHLTNQDNTANGARDNSETSTSEPILTFESEESFMKKTGPMKPPHVAGTQLGNILQQTQTELKLYPKVGLN</sequence>
<evidence type="ECO:0000256" key="1">
    <source>
        <dbReference type="SAM" id="MobiDB-lite"/>
    </source>
</evidence>
<dbReference type="Proteomes" id="UP001434883">
    <property type="component" value="Unassembled WGS sequence"/>
</dbReference>
<reference evidence="2 3" key="1">
    <citation type="submission" date="2021-06" db="EMBL/GenBank/DDBJ databases">
        <authorList>
            <person name="Palmer J.M."/>
        </authorList>
    </citation>
    <scope>NUCLEOTIDE SEQUENCE [LARGE SCALE GENOMIC DNA]</scope>
    <source>
        <strain evidence="2 3">XC_2019</strain>
        <tissue evidence="2">Muscle</tissue>
    </source>
</reference>
<feature type="region of interest" description="Disordered" evidence="1">
    <location>
        <begin position="57"/>
        <end position="77"/>
    </location>
</feature>
<evidence type="ECO:0000313" key="3">
    <source>
        <dbReference type="Proteomes" id="UP001434883"/>
    </source>
</evidence>
<gene>
    <name evidence="2" type="ORF">XENOCAPTIV_000428</name>
</gene>
<dbReference type="EMBL" id="JAHRIN010026245">
    <property type="protein sequence ID" value="MEQ2200587.1"/>
    <property type="molecule type" value="Genomic_DNA"/>
</dbReference>
<organism evidence="2 3">
    <name type="scientific">Xenoophorus captivus</name>
    <dbReference type="NCBI Taxonomy" id="1517983"/>
    <lineage>
        <taxon>Eukaryota</taxon>
        <taxon>Metazoa</taxon>
        <taxon>Chordata</taxon>
        <taxon>Craniata</taxon>
        <taxon>Vertebrata</taxon>
        <taxon>Euteleostomi</taxon>
        <taxon>Actinopterygii</taxon>
        <taxon>Neopterygii</taxon>
        <taxon>Teleostei</taxon>
        <taxon>Neoteleostei</taxon>
        <taxon>Acanthomorphata</taxon>
        <taxon>Ovalentaria</taxon>
        <taxon>Atherinomorphae</taxon>
        <taxon>Cyprinodontiformes</taxon>
        <taxon>Goodeidae</taxon>
        <taxon>Xenoophorus</taxon>
    </lineage>
</organism>
<name>A0ABV0QZ61_9TELE</name>